<comment type="caution">
    <text evidence="2">The sequence shown here is derived from an EMBL/GenBank/DDBJ whole genome shotgun (WGS) entry which is preliminary data.</text>
</comment>
<keyword evidence="1" id="KW-1133">Transmembrane helix</keyword>
<dbReference type="EMBL" id="SAYW01000001">
    <property type="protein sequence ID" value="RWU10055.1"/>
    <property type="molecule type" value="Genomic_DNA"/>
</dbReference>
<gene>
    <name evidence="2" type="ORF">DPV69_01550</name>
</gene>
<dbReference type="OrthoDB" id="1121797at2"/>
<evidence type="ECO:0008006" key="4">
    <source>
        <dbReference type="Google" id="ProtNLM"/>
    </source>
</evidence>
<dbReference type="Pfam" id="PF17319">
    <property type="entry name" value="DUF5362"/>
    <property type="match status" value="1"/>
</dbReference>
<proteinExistence type="predicted"/>
<dbReference type="AlphaFoldDB" id="A0A3S3Q0I0"/>
<accession>A0A3S3Q0I0</accession>
<dbReference type="RefSeq" id="WP_113645550.1">
    <property type="nucleotide sequence ID" value="NZ_QMHN01000001.1"/>
</dbReference>
<reference evidence="2 3" key="1">
    <citation type="submission" date="2018-06" db="EMBL/GenBank/DDBJ databases">
        <title>Pedobacter endophyticus sp. nov., an endophytic bacterium isolated from a leaf of Triticum aestivum.</title>
        <authorList>
            <person name="Zhang L."/>
        </authorList>
    </citation>
    <scope>NUCLEOTIDE SEQUENCE [LARGE SCALE GENOMIC DNA]</scope>
    <source>
        <strain evidence="2 3">CM134L-2</strain>
    </source>
</reference>
<name>A0A3S3Q0I0_9SPHI</name>
<dbReference type="InterPro" id="IPR035287">
    <property type="entry name" value="DUF5362"/>
</dbReference>
<evidence type="ECO:0000313" key="2">
    <source>
        <dbReference type="EMBL" id="RWU10055.1"/>
    </source>
</evidence>
<feature type="transmembrane region" description="Helical" evidence="1">
    <location>
        <begin position="74"/>
        <end position="95"/>
    </location>
</feature>
<dbReference type="Proteomes" id="UP000284120">
    <property type="component" value="Unassembled WGS sequence"/>
</dbReference>
<keyword evidence="3" id="KW-1185">Reference proteome</keyword>
<keyword evidence="1" id="KW-0812">Transmembrane</keyword>
<organism evidence="2 3">
    <name type="scientific">Pedobacter chitinilyticus</name>
    <dbReference type="NCBI Taxonomy" id="2233776"/>
    <lineage>
        <taxon>Bacteria</taxon>
        <taxon>Pseudomonadati</taxon>
        <taxon>Bacteroidota</taxon>
        <taxon>Sphingobacteriia</taxon>
        <taxon>Sphingobacteriales</taxon>
        <taxon>Sphingobacteriaceae</taxon>
        <taxon>Pedobacter</taxon>
    </lineage>
</organism>
<keyword evidence="1" id="KW-0472">Membrane</keyword>
<evidence type="ECO:0000256" key="1">
    <source>
        <dbReference type="SAM" id="Phobius"/>
    </source>
</evidence>
<feature type="transmembrane region" description="Helical" evidence="1">
    <location>
        <begin position="39"/>
        <end position="62"/>
    </location>
</feature>
<protein>
    <recommendedName>
        <fullName evidence="4">DUF5362 domain-containing protein</fullName>
    </recommendedName>
</protein>
<evidence type="ECO:0000313" key="3">
    <source>
        <dbReference type="Proteomes" id="UP000284120"/>
    </source>
</evidence>
<sequence>MDNNIEQTTTFEEQSNPPQLVVTENMRSYLYDMAGWTKFLGIVGFIFSGLMVLVALSMGAMFSTISQMPGMEMYSAMGGGVLTFILLLYALLFLYPSLMLFSYSVKAKQGVLYADQLSLETGIRKLKSFFKFYGIMMIIVIALYLLIFLFAIVGGMAGR</sequence>
<feature type="transmembrane region" description="Helical" evidence="1">
    <location>
        <begin position="132"/>
        <end position="153"/>
    </location>
</feature>